<dbReference type="Proteomes" id="UP000598271">
    <property type="component" value="Unassembled WGS sequence"/>
</dbReference>
<evidence type="ECO:0000313" key="2">
    <source>
        <dbReference type="EMBL" id="GHB61058.1"/>
    </source>
</evidence>
<dbReference type="PANTHER" id="PTHR11905:SF159">
    <property type="entry name" value="ADAM METALLOPROTEASE"/>
    <property type="match status" value="1"/>
</dbReference>
<name>A0A8J3G968_9BACT</name>
<dbReference type="InterPro" id="IPR001590">
    <property type="entry name" value="Peptidase_M12B"/>
</dbReference>
<dbReference type="Gene3D" id="3.40.390.10">
    <property type="entry name" value="Collagenase (Catalytic Domain)"/>
    <property type="match status" value="1"/>
</dbReference>
<organism evidence="2 3">
    <name type="scientific">Persicitalea jodogahamensis</name>
    <dbReference type="NCBI Taxonomy" id="402147"/>
    <lineage>
        <taxon>Bacteria</taxon>
        <taxon>Pseudomonadati</taxon>
        <taxon>Bacteroidota</taxon>
        <taxon>Cytophagia</taxon>
        <taxon>Cytophagales</taxon>
        <taxon>Spirosomataceae</taxon>
        <taxon>Persicitalea</taxon>
    </lineage>
</organism>
<protein>
    <recommendedName>
        <fullName evidence="1">Peptidase M12B domain-containing protein</fullName>
    </recommendedName>
</protein>
<dbReference type="PROSITE" id="PS50215">
    <property type="entry name" value="ADAM_MEPRO"/>
    <property type="match status" value="1"/>
</dbReference>
<feature type="domain" description="Peptidase M12B" evidence="1">
    <location>
        <begin position="192"/>
        <end position="396"/>
    </location>
</feature>
<accession>A0A8J3G968</accession>
<evidence type="ECO:0000259" key="1">
    <source>
        <dbReference type="PROSITE" id="PS50215"/>
    </source>
</evidence>
<gene>
    <name evidence="2" type="ORF">GCM10007390_13510</name>
</gene>
<comment type="caution">
    <text evidence="2">The sequence shown here is derived from an EMBL/GenBank/DDBJ whole genome shotgun (WGS) entry which is preliminary data.</text>
</comment>
<dbReference type="InterPro" id="IPR024079">
    <property type="entry name" value="MetalloPept_cat_dom_sf"/>
</dbReference>
<dbReference type="Pfam" id="PF20009">
    <property type="entry name" value="GEVED"/>
    <property type="match status" value="1"/>
</dbReference>
<dbReference type="EMBL" id="BMXF01000001">
    <property type="protein sequence ID" value="GHB61058.1"/>
    <property type="molecule type" value="Genomic_DNA"/>
</dbReference>
<dbReference type="AlphaFoldDB" id="A0A8J3G968"/>
<dbReference type="Pfam" id="PF13688">
    <property type="entry name" value="Reprolysin_5"/>
    <property type="match status" value="1"/>
</dbReference>
<keyword evidence="3" id="KW-1185">Reference proteome</keyword>
<dbReference type="InterPro" id="IPR045474">
    <property type="entry name" value="GEVED"/>
</dbReference>
<dbReference type="GO" id="GO:0004222">
    <property type="term" value="F:metalloendopeptidase activity"/>
    <property type="evidence" value="ECO:0007669"/>
    <property type="project" value="InterPro"/>
</dbReference>
<proteinExistence type="predicted"/>
<evidence type="ECO:0000313" key="3">
    <source>
        <dbReference type="Proteomes" id="UP000598271"/>
    </source>
</evidence>
<reference evidence="2 3" key="1">
    <citation type="journal article" date="2014" name="Int. J. Syst. Evol. Microbiol.">
        <title>Complete genome sequence of Corynebacterium casei LMG S-19264T (=DSM 44701T), isolated from a smear-ripened cheese.</title>
        <authorList>
            <consortium name="US DOE Joint Genome Institute (JGI-PGF)"/>
            <person name="Walter F."/>
            <person name="Albersmeier A."/>
            <person name="Kalinowski J."/>
            <person name="Ruckert C."/>
        </authorList>
    </citation>
    <scope>NUCLEOTIDE SEQUENCE [LARGE SCALE GENOMIC DNA]</scope>
    <source>
        <strain evidence="2 3">KCTC 12866</strain>
    </source>
</reference>
<dbReference type="GO" id="GO:0006509">
    <property type="term" value="P:membrane protein ectodomain proteolysis"/>
    <property type="evidence" value="ECO:0007669"/>
    <property type="project" value="TreeGrafter"/>
</dbReference>
<dbReference type="PANTHER" id="PTHR11905">
    <property type="entry name" value="ADAM A DISINTEGRIN AND METALLOPROTEASE DOMAIN"/>
    <property type="match status" value="1"/>
</dbReference>
<sequence>MHLALVDTVRVSPFIRQIDKPIQQVIPQENFQLSSVVLLTPDAAQLAQFSEGDGSKSFIFSLPVADKKSLEIYLEPAPATGGSFEVITSSGTRGATPNVRTYRGKVLGEAGSTVSLTSTADGLEGMIYGKDFSYTLGKVNGNNSGQTHVIYRSGEYPEKRIFNCEVDQVLTIDTVTNPVKPSGGRLAVNDCRKVEIYFEADYQLYQDWGNDIPYITSRITSIFNNVATIYANEGVKIALSGLLIWDTPDPYSGAGNTTAALSAFKTRWNNMGNAFNGDIAHLVSARNLGGGQSSLAIRKSPVQTVYDLGSVFDKPSGRSIAYGVSGNFSDTNTPLPGFSYEVYILAHELGHNFGLPHTHSCIWEGGAIDNCATRENGPCAVAPTPANGGTIMSYCANLANGFGPQPGAKLKYEVLVADNLRNPGVNPPAIAPAQSTIVQGESITLNVSNCSGSVVWNDGVTTGLSRTITPTTSYTYEAACSVSNCLSAPATAVVTVTCATPVACAVAASKGLSSFFGIGSFSLDAISTSNTYGSPANLGTNYEDLSCQQSAALVAGTTYGFSLAGTFGNSAYARIYIDYNGNGQFADAGELVYSGGNAYSHSGTITIPNTAVSDSPLRMRVIFDPNPSSSACNLLGTNNGSGKANDYAVTITGTTCPPGVRETVQSGDWNDPAVWSCGTLPISTDLVKINPNHVVSLPSDYVADAASIELLGTIQYGANAVVRLNQP</sequence>
<dbReference type="SUPFAM" id="SSF55486">
    <property type="entry name" value="Metalloproteases ('zincins'), catalytic domain"/>
    <property type="match status" value="1"/>
</dbReference>